<dbReference type="AlphaFoldDB" id="A0A0C1Z7I6"/>
<dbReference type="Gene3D" id="3.40.630.30">
    <property type="match status" value="1"/>
</dbReference>
<dbReference type="GO" id="GO:0016747">
    <property type="term" value="F:acyltransferase activity, transferring groups other than amino-acyl groups"/>
    <property type="evidence" value="ECO:0007669"/>
    <property type="project" value="InterPro"/>
</dbReference>
<evidence type="ECO:0000313" key="2">
    <source>
        <dbReference type="EMBL" id="KIF52915.1"/>
    </source>
</evidence>
<reference evidence="2 3" key="1">
    <citation type="submission" date="2014-07" db="EMBL/GenBank/DDBJ databases">
        <title>Unique and conserved regions in Vibrio harveyi and related species in comparison with the shrimp pathogen Vibrio harveyi CAIM 1792.</title>
        <authorList>
            <person name="Espinoza-Valles I."/>
            <person name="Vora G."/>
            <person name="Leekitcharoenphon P."/>
            <person name="Ussery D."/>
            <person name="Hoj L."/>
            <person name="Gomez-Gil B."/>
        </authorList>
    </citation>
    <scope>NUCLEOTIDE SEQUENCE [LARGE SCALE GENOMIC DNA]</scope>
    <source>
        <strain evidence="3">CAIM 1854 / LMG 25443</strain>
    </source>
</reference>
<comment type="caution">
    <text evidence="2">The sequence shown here is derived from an EMBL/GenBank/DDBJ whole genome shotgun (WGS) entry which is preliminary data.</text>
</comment>
<organism evidence="2 3">
    <name type="scientific">Vibrio owensii CAIM 1854 = LMG 25443</name>
    <dbReference type="NCBI Taxonomy" id="1229493"/>
    <lineage>
        <taxon>Bacteria</taxon>
        <taxon>Pseudomonadati</taxon>
        <taxon>Pseudomonadota</taxon>
        <taxon>Gammaproteobacteria</taxon>
        <taxon>Vibrionales</taxon>
        <taxon>Vibrionaceae</taxon>
        <taxon>Vibrio</taxon>
    </lineage>
</organism>
<dbReference type="SUPFAM" id="SSF55729">
    <property type="entry name" value="Acyl-CoA N-acyltransferases (Nat)"/>
    <property type="match status" value="1"/>
</dbReference>
<dbReference type="InterPro" id="IPR016181">
    <property type="entry name" value="Acyl_CoA_acyltransferase"/>
</dbReference>
<protein>
    <submittedName>
        <fullName evidence="2">Acetyltransferase</fullName>
    </submittedName>
</protein>
<dbReference type="PANTHER" id="PTHR39173">
    <property type="entry name" value="ACETYLTRANSFERASE"/>
    <property type="match status" value="1"/>
</dbReference>
<sequence length="178" mass="20016">MQVVKANLSHLEAFEQYVEKCAQVGMEMYVAAQSDSEALLKKRIGYAKGEGLPEDWTPSSTYFCIEEGVILGSIRVREGNNDYLENVIGHIGYETAPDAQGKGIATFMLNWVKTEIIQDFAIVTCDVNNTASRRVIEKAGGEFLNTFYSEQDQYEVRRYRLLPGDTSLSLLNNVRITE</sequence>
<dbReference type="InterPro" id="IPR000182">
    <property type="entry name" value="GNAT_dom"/>
</dbReference>
<feature type="domain" description="N-acetyltransferase" evidence="1">
    <location>
        <begin position="26"/>
        <end position="163"/>
    </location>
</feature>
<name>A0A0C1Z7I6_9VIBR</name>
<dbReference type="Proteomes" id="UP000031586">
    <property type="component" value="Unassembled WGS sequence"/>
</dbReference>
<dbReference type="PROSITE" id="PS51186">
    <property type="entry name" value="GNAT"/>
    <property type="match status" value="1"/>
</dbReference>
<dbReference type="PANTHER" id="PTHR39173:SF1">
    <property type="entry name" value="ACETYLTRANSFERASE"/>
    <property type="match status" value="1"/>
</dbReference>
<proteinExistence type="predicted"/>
<dbReference type="Pfam" id="PF00583">
    <property type="entry name" value="Acetyltransf_1"/>
    <property type="match status" value="1"/>
</dbReference>
<evidence type="ECO:0000313" key="3">
    <source>
        <dbReference type="Proteomes" id="UP000031586"/>
    </source>
</evidence>
<accession>A0A0C1Z7I6</accession>
<keyword evidence="2" id="KW-0808">Transferase</keyword>
<dbReference type="PATRIC" id="fig|1229493.5.peg.1514"/>
<dbReference type="EMBL" id="JPRD01000017">
    <property type="protein sequence ID" value="KIF52915.1"/>
    <property type="molecule type" value="Genomic_DNA"/>
</dbReference>
<gene>
    <name evidence="2" type="ORF">H735_12075</name>
</gene>
<dbReference type="RefSeq" id="WP_020195332.1">
    <property type="nucleotide sequence ID" value="NZ_BAOH01000020.1"/>
</dbReference>
<evidence type="ECO:0000259" key="1">
    <source>
        <dbReference type="PROSITE" id="PS51186"/>
    </source>
</evidence>
<dbReference type="CDD" id="cd04301">
    <property type="entry name" value="NAT_SF"/>
    <property type="match status" value="1"/>
</dbReference>